<evidence type="ECO:0000313" key="2">
    <source>
        <dbReference type="Proteomes" id="UP000789920"/>
    </source>
</evidence>
<gene>
    <name evidence="1" type="ORF">RPERSI_LOCUS32569</name>
</gene>
<evidence type="ECO:0000313" key="1">
    <source>
        <dbReference type="EMBL" id="CAG8843002.1"/>
    </source>
</evidence>
<name>A0ACA9SQ56_9GLOM</name>
<proteinExistence type="predicted"/>
<reference evidence="1" key="1">
    <citation type="submission" date="2021-06" db="EMBL/GenBank/DDBJ databases">
        <authorList>
            <person name="Kallberg Y."/>
            <person name="Tangrot J."/>
            <person name="Rosling A."/>
        </authorList>
    </citation>
    <scope>NUCLEOTIDE SEQUENCE</scope>
    <source>
        <strain evidence="1">MA461A</strain>
    </source>
</reference>
<protein>
    <submittedName>
        <fullName evidence="1">32705_t:CDS:1</fullName>
    </submittedName>
</protein>
<dbReference type="Proteomes" id="UP000789920">
    <property type="component" value="Unassembled WGS sequence"/>
</dbReference>
<accession>A0ACA9SQ56</accession>
<feature type="non-terminal residue" evidence="1">
    <location>
        <position position="1"/>
    </location>
</feature>
<sequence>VENINETVMKMAKINGQSAKKRLSKETITGCIGEVVGCVSGIEVDIDSVKVAQKFYIKHVLASDVVLGMPWVAKARCGFGWKNRKCYRTIRSGFDEAIFVISEKPTFEENIVGQDCIIKEKSSDGKNNDVVNIRCVVNALEEDKMKYEKVDAKDDNIEDASDEKKNRIVNVMNKRKSNQTERMKTMYIPDS</sequence>
<dbReference type="EMBL" id="CAJVQC010136527">
    <property type="protein sequence ID" value="CAG8843002.1"/>
    <property type="molecule type" value="Genomic_DNA"/>
</dbReference>
<feature type="non-terminal residue" evidence="1">
    <location>
        <position position="191"/>
    </location>
</feature>
<keyword evidence="2" id="KW-1185">Reference proteome</keyword>
<comment type="caution">
    <text evidence="1">The sequence shown here is derived from an EMBL/GenBank/DDBJ whole genome shotgun (WGS) entry which is preliminary data.</text>
</comment>
<organism evidence="1 2">
    <name type="scientific">Racocetra persica</name>
    <dbReference type="NCBI Taxonomy" id="160502"/>
    <lineage>
        <taxon>Eukaryota</taxon>
        <taxon>Fungi</taxon>
        <taxon>Fungi incertae sedis</taxon>
        <taxon>Mucoromycota</taxon>
        <taxon>Glomeromycotina</taxon>
        <taxon>Glomeromycetes</taxon>
        <taxon>Diversisporales</taxon>
        <taxon>Gigasporaceae</taxon>
        <taxon>Racocetra</taxon>
    </lineage>
</organism>